<feature type="compositionally biased region" description="Polar residues" evidence="1">
    <location>
        <begin position="302"/>
        <end position="317"/>
    </location>
</feature>
<protein>
    <submittedName>
        <fullName evidence="3">DUF998 domain-containing protein</fullName>
    </submittedName>
</protein>
<dbReference type="InterPro" id="IPR009339">
    <property type="entry name" value="DUF998"/>
</dbReference>
<dbReference type="Pfam" id="PF06197">
    <property type="entry name" value="DUF998"/>
    <property type="match status" value="1"/>
</dbReference>
<feature type="region of interest" description="Disordered" evidence="1">
    <location>
        <begin position="229"/>
        <end position="261"/>
    </location>
</feature>
<organism evidence="3 4">
    <name type="scientific">Micromonospora costi</name>
    <dbReference type="NCBI Taxonomy" id="1530042"/>
    <lineage>
        <taxon>Bacteria</taxon>
        <taxon>Bacillati</taxon>
        <taxon>Actinomycetota</taxon>
        <taxon>Actinomycetes</taxon>
        <taxon>Micromonosporales</taxon>
        <taxon>Micromonosporaceae</taxon>
        <taxon>Micromonospora</taxon>
    </lineage>
</organism>
<feature type="transmembrane region" description="Helical" evidence="2">
    <location>
        <begin position="71"/>
        <end position="93"/>
    </location>
</feature>
<feature type="transmembrane region" description="Helical" evidence="2">
    <location>
        <begin position="169"/>
        <end position="190"/>
    </location>
</feature>
<keyword evidence="2" id="KW-0472">Membrane</keyword>
<evidence type="ECO:0000313" key="3">
    <source>
        <dbReference type="EMBL" id="RKN57377.1"/>
    </source>
</evidence>
<comment type="caution">
    <text evidence="3">The sequence shown here is derived from an EMBL/GenBank/DDBJ whole genome shotgun (WGS) entry which is preliminary data.</text>
</comment>
<evidence type="ECO:0000256" key="1">
    <source>
        <dbReference type="SAM" id="MobiDB-lite"/>
    </source>
</evidence>
<feature type="region of interest" description="Disordered" evidence="1">
    <location>
        <begin position="1"/>
        <end position="21"/>
    </location>
</feature>
<gene>
    <name evidence="3" type="ORF">D7193_01415</name>
</gene>
<accession>A0A3B0ACF7</accession>
<feature type="transmembrane region" description="Helical" evidence="2">
    <location>
        <begin position="27"/>
        <end position="51"/>
    </location>
</feature>
<name>A0A3B0ACF7_9ACTN</name>
<feature type="region of interest" description="Disordered" evidence="1">
    <location>
        <begin position="274"/>
        <end position="326"/>
    </location>
</feature>
<dbReference type="EMBL" id="RBAN01000001">
    <property type="protein sequence ID" value="RKN57377.1"/>
    <property type="molecule type" value="Genomic_DNA"/>
</dbReference>
<keyword evidence="2" id="KW-0812">Transmembrane</keyword>
<evidence type="ECO:0000313" key="4">
    <source>
        <dbReference type="Proteomes" id="UP000279968"/>
    </source>
</evidence>
<keyword evidence="2" id="KW-1133">Transmembrane helix</keyword>
<feature type="transmembrane region" description="Helical" evidence="2">
    <location>
        <begin position="138"/>
        <end position="157"/>
    </location>
</feature>
<feature type="transmembrane region" description="Helical" evidence="2">
    <location>
        <begin position="105"/>
        <end position="123"/>
    </location>
</feature>
<reference evidence="3 4" key="1">
    <citation type="journal article" date="2015" name="Int. J. Syst. Evol. Microbiol.">
        <title>Micromonospora costi sp. nov., isolated from a leaf of Costus speciosus.</title>
        <authorList>
            <person name="Thawai C."/>
        </authorList>
    </citation>
    <scope>NUCLEOTIDE SEQUENCE [LARGE SCALE GENOMIC DNA]</scope>
    <source>
        <strain evidence="3 4">CS1-12</strain>
    </source>
</reference>
<sequence length="326" mass="33203">MPTARAPVGPAPATGTAGRPRAARGPAVVRVAGLVVAGVAMLLFGVLHLPGSPVHPVRDTVSDYALSRTGWLFDVAVLALAAGSALLLAPEVLRSGRPAALRHRFVAAGLGAWCVGLVVLVVFPRDPVGAPVTTTGDIHRWAAVAALSGLPLGALLAAVRHPGRLARAVVLGAVACAVAMVPFVAAYLVGSPLRPFVGLIERLVCLGEVGLLVLVAHLRPRGVATYIGSTPGGSSPPAVASRTYSSRMRRSSRPAWVGTTSRRRATAMVRVTPGGASRVIRTPGRRATTMPGTSATPRPASTKLSTASISPPSTANVGSKPAARHA</sequence>
<keyword evidence="4" id="KW-1185">Reference proteome</keyword>
<proteinExistence type="predicted"/>
<dbReference type="Proteomes" id="UP000279968">
    <property type="component" value="Unassembled WGS sequence"/>
</dbReference>
<dbReference type="AlphaFoldDB" id="A0A3B0ACF7"/>
<evidence type="ECO:0000256" key="2">
    <source>
        <dbReference type="SAM" id="Phobius"/>
    </source>
</evidence>
<dbReference type="OrthoDB" id="3392476at2"/>